<evidence type="ECO:0000313" key="2">
    <source>
        <dbReference type="EMBL" id="CTQ50542.1"/>
    </source>
</evidence>
<dbReference type="RefSeq" id="WP_055086141.1">
    <property type="nucleotide sequence ID" value="NZ_CXSU01000012.1"/>
</dbReference>
<name>A0A0M6YJK5_9RHOB</name>
<feature type="transmembrane region" description="Helical" evidence="1">
    <location>
        <begin position="6"/>
        <end position="24"/>
    </location>
</feature>
<keyword evidence="3" id="KW-1185">Reference proteome</keyword>
<reference evidence="2 3" key="1">
    <citation type="submission" date="2015-07" db="EMBL/GenBank/DDBJ databases">
        <authorList>
            <person name="Noorani M."/>
        </authorList>
    </citation>
    <scope>NUCLEOTIDE SEQUENCE [LARGE SCALE GENOMIC DNA]</scope>
    <source>
        <strain evidence="2 3">CECT 7802</strain>
    </source>
</reference>
<gene>
    <name evidence="2" type="ORF">JDO7802_02566</name>
</gene>
<evidence type="ECO:0000313" key="3">
    <source>
        <dbReference type="Proteomes" id="UP000049222"/>
    </source>
</evidence>
<dbReference type="EMBL" id="CXSU01000012">
    <property type="protein sequence ID" value="CTQ50542.1"/>
    <property type="molecule type" value="Genomic_DNA"/>
</dbReference>
<accession>A0A0M6YJK5</accession>
<organism evidence="2 3">
    <name type="scientific">Jannaschia donghaensis</name>
    <dbReference type="NCBI Taxonomy" id="420998"/>
    <lineage>
        <taxon>Bacteria</taxon>
        <taxon>Pseudomonadati</taxon>
        <taxon>Pseudomonadota</taxon>
        <taxon>Alphaproteobacteria</taxon>
        <taxon>Rhodobacterales</taxon>
        <taxon>Roseobacteraceae</taxon>
        <taxon>Jannaschia</taxon>
    </lineage>
</organism>
<feature type="transmembrane region" description="Helical" evidence="1">
    <location>
        <begin position="75"/>
        <end position="94"/>
    </location>
</feature>
<keyword evidence="1" id="KW-0472">Membrane</keyword>
<keyword evidence="1" id="KW-0812">Transmembrane</keyword>
<dbReference type="Proteomes" id="UP000049222">
    <property type="component" value="Unassembled WGS sequence"/>
</dbReference>
<sequence>MTLFETLDTIVTLALLGVFLWLYYRWTTGLVRAHGQIYGPRDPRQRHIVQLLPPGPAEDGPQAVAYRQVFWRMSLRFFGLSIAIWTAIYGLHLLRTWQ</sequence>
<dbReference type="STRING" id="420998.JDO7802_02566"/>
<proteinExistence type="predicted"/>
<protein>
    <submittedName>
        <fullName evidence="2">Uncharacterized protein</fullName>
    </submittedName>
</protein>
<evidence type="ECO:0000256" key="1">
    <source>
        <dbReference type="SAM" id="Phobius"/>
    </source>
</evidence>
<keyword evidence="1" id="KW-1133">Transmembrane helix</keyword>
<dbReference type="AlphaFoldDB" id="A0A0M6YJK5"/>